<evidence type="ECO:0000256" key="2">
    <source>
        <dbReference type="ARBA" id="ARBA00001946"/>
    </source>
</evidence>
<evidence type="ECO:0000256" key="1">
    <source>
        <dbReference type="ARBA" id="ARBA00001936"/>
    </source>
</evidence>
<dbReference type="AlphaFoldDB" id="A0A8B9PKG0"/>
<feature type="domain" description="Nudix hydrolase" evidence="14">
    <location>
        <begin position="42"/>
        <end position="191"/>
    </location>
</feature>
<keyword evidence="4" id="KW-0479">Metal-binding</keyword>
<dbReference type="InterPro" id="IPR015797">
    <property type="entry name" value="NUDIX_hydrolase-like_dom_sf"/>
</dbReference>
<dbReference type="InterPro" id="IPR000086">
    <property type="entry name" value="NUDIX_hydrolase_dom"/>
</dbReference>
<evidence type="ECO:0000256" key="13">
    <source>
        <dbReference type="SAM" id="MobiDB-lite"/>
    </source>
</evidence>
<comment type="similarity">
    <text evidence="3">Belongs to the Nudix hydrolase family.</text>
</comment>
<evidence type="ECO:0000256" key="10">
    <source>
        <dbReference type="ARBA" id="ARBA00093415"/>
    </source>
</evidence>
<evidence type="ECO:0000259" key="14">
    <source>
        <dbReference type="PROSITE" id="PS51462"/>
    </source>
</evidence>
<dbReference type="PANTHER" id="PTHR42904:SF1">
    <property type="entry name" value="NUCLEOSIDE DIPHOSPHATE-LINKED MOIETY X MOTIF 17"/>
    <property type="match status" value="1"/>
</dbReference>
<dbReference type="Gene3D" id="3.90.79.10">
    <property type="entry name" value="Nucleoside Triphosphate Pyrophosphohydrolase"/>
    <property type="match status" value="1"/>
</dbReference>
<dbReference type="GO" id="GO:0140933">
    <property type="term" value="F:5'-(N(7)-methylguanosine 5'-triphospho)-[mRNA] hydrolase activity"/>
    <property type="evidence" value="ECO:0007669"/>
    <property type="project" value="UniProtKB-EC"/>
</dbReference>
<dbReference type="GO" id="GO:0005829">
    <property type="term" value="C:cytosol"/>
    <property type="evidence" value="ECO:0007669"/>
    <property type="project" value="TreeGrafter"/>
</dbReference>
<evidence type="ECO:0000256" key="8">
    <source>
        <dbReference type="ARBA" id="ARBA00026102"/>
    </source>
</evidence>
<evidence type="ECO:0000313" key="16">
    <source>
        <dbReference type="Proteomes" id="UP000694424"/>
    </source>
</evidence>
<dbReference type="PANTHER" id="PTHR42904">
    <property type="entry name" value="NUDIX HYDROLASE, NUDC SUBFAMILY"/>
    <property type="match status" value="1"/>
</dbReference>
<comment type="cofactor">
    <cofactor evidence="1">
        <name>Mn(2+)</name>
        <dbReference type="ChEBI" id="CHEBI:29035"/>
    </cofactor>
</comment>
<dbReference type="Ensembl" id="ENSAOWT00000015787.1">
    <property type="protein sequence ID" value="ENSAOWP00000013908.1"/>
    <property type="gene ID" value="ENSAOWG00000009482.1"/>
</dbReference>
<evidence type="ECO:0000256" key="11">
    <source>
        <dbReference type="ARBA" id="ARBA00093621"/>
    </source>
</evidence>
<evidence type="ECO:0000256" key="6">
    <source>
        <dbReference type="ARBA" id="ARBA00022842"/>
    </source>
</evidence>
<evidence type="ECO:0000256" key="12">
    <source>
        <dbReference type="ARBA" id="ARBA00093663"/>
    </source>
</evidence>
<proteinExistence type="inferred from homology"/>
<dbReference type="CDD" id="cd04694">
    <property type="entry name" value="NUDIX_Nudt17"/>
    <property type="match status" value="1"/>
</dbReference>
<protein>
    <recommendedName>
        <fullName evidence="11">m7GpppN-mRNA hydrolase NUDT17</fullName>
        <ecNumber evidence="8">3.6.1.62</ecNumber>
    </recommendedName>
    <alternativeName>
        <fullName evidence="12">Nucleoside diphosphate-linked moiety X motif 17</fullName>
    </alternativeName>
</protein>
<dbReference type="GO" id="GO:0006742">
    <property type="term" value="P:NADP+ catabolic process"/>
    <property type="evidence" value="ECO:0007669"/>
    <property type="project" value="TreeGrafter"/>
</dbReference>
<evidence type="ECO:0000256" key="9">
    <source>
        <dbReference type="ARBA" id="ARBA00093205"/>
    </source>
</evidence>
<dbReference type="PROSITE" id="PS51462">
    <property type="entry name" value="NUDIX"/>
    <property type="match status" value="1"/>
</dbReference>
<dbReference type="GO" id="GO:0019677">
    <property type="term" value="P:NAD+ catabolic process"/>
    <property type="evidence" value="ECO:0007669"/>
    <property type="project" value="TreeGrafter"/>
</dbReference>
<accession>A0A8B9PKG0</accession>
<feature type="region of interest" description="Disordered" evidence="13">
    <location>
        <begin position="248"/>
        <end position="291"/>
    </location>
</feature>
<keyword evidence="7" id="KW-0464">Manganese</keyword>
<evidence type="ECO:0000313" key="15">
    <source>
        <dbReference type="Ensembl" id="ENSAOWP00000013908.1"/>
    </source>
</evidence>
<dbReference type="GO" id="GO:0046872">
    <property type="term" value="F:metal ion binding"/>
    <property type="evidence" value="ECO:0007669"/>
    <property type="project" value="UniProtKB-KW"/>
</dbReference>
<evidence type="ECO:0000256" key="5">
    <source>
        <dbReference type="ARBA" id="ARBA00022801"/>
    </source>
</evidence>
<name>A0A8B9PKG0_APTOW</name>
<dbReference type="Proteomes" id="UP000694424">
    <property type="component" value="Unplaced"/>
</dbReference>
<dbReference type="SUPFAM" id="SSF55811">
    <property type="entry name" value="Nudix"/>
    <property type="match status" value="1"/>
</dbReference>
<dbReference type="GO" id="GO:0005777">
    <property type="term" value="C:peroxisome"/>
    <property type="evidence" value="ECO:0007669"/>
    <property type="project" value="TreeGrafter"/>
</dbReference>
<dbReference type="EC" id="3.6.1.62" evidence="8"/>
<evidence type="ECO:0000256" key="3">
    <source>
        <dbReference type="ARBA" id="ARBA00005582"/>
    </source>
</evidence>
<sequence>GTVPLPGRWHCPGGGVSLSSPPLGVAPSLVPPRDAARRGRWPAGAAVAAQGLGPASTRRVLLTRRAATLAVFPNVWVPPGERGKFRGEGLLDVGLRELEEETGLHLEAGTFSWRMLGLWESVYPPMLSRGPPRRHHVVSYLLLLSAESHERLQARMRPNEREVSAYAWLDPPVLERIAAAEDGAEGAGAVPSTLITELRHGSARAAEIPTATLLNAAPAEGEDVERVSTGTKFALRLWLEQFSGRSDLPPSKGRRVSIRSDTGGEDPAWGQGSDELRGPFQASGSRIRAGF</sequence>
<reference evidence="15" key="1">
    <citation type="submission" date="2025-08" db="UniProtKB">
        <authorList>
            <consortium name="Ensembl"/>
        </authorList>
    </citation>
    <scope>IDENTIFICATION</scope>
</reference>
<keyword evidence="5" id="KW-0378">Hydrolase</keyword>
<reference evidence="15" key="2">
    <citation type="submission" date="2025-09" db="UniProtKB">
        <authorList>
            <consortium name="Ensembl"/>
        </authorList>
    </citation>
    <scope>IDENTIFICATION</scope>
</reference>
<evidence type="ECO:0000256" key="7">
    <source>
        <dbReference type="ARBA" id="ARBA00023211"/>
    </source>
</evidence>
<evidence type="ECO:0000256" key="4">
    <source>
        <dbReference type="ARBA" id="ARBA00022723"/>
    </source>
</evidence>
<organism evidence="15 16">
    <name type="scientific">Apteryx owenii</name>
    <name type="common">Little spotted kiwi</name>
    <dbReference type="NCBI Taxonomy" id="8824"/>
    <lineage>
        <taxon>Eukaryota</taxon>
        <taxon>Metazoa</taxon>
        <taxon>Chordata</taxon>
        <taxon>Craniata</taxon>
        <taxon>Vertebrata</taxon>
        <taxon>Euteleostomi</taxon>
        <taxon>Archelosauria</taxon>
        <taxon>Archosauria</taxon>
        <taxon>Dinosauria</taxon>
        <taxon>Saurischia</taxon>
        <taxon>Theropoda</taxon>
        <taxon>Coelurosauria</taxon>
        <taxon>Aves</taxon>
        <taxon>Palaeognathae</taxon>
        <taxon>Apterygiformes</taxon>
        <taxon>Apterygidae</taxon>
        <taxon>Apteryx</taxon>
    </lineage>
</organism>
<comment type="catalytic activity">
    <reaction evidence="9">
        <text>a 5'-end (N(7)-methyl 5'-triphosphoguanosine)-ribonucleoside in mRNA + H2O = N(7)-methyl-GDP + a 5'-end phospho-ribonucleoside in mRNA + 2 H(+)</text>
        <dbReference type="Rhea" id="RHEA:67484"/>
        <dbReference type="Rhea" id="RHEA-COMP:15692"/>
        <dbReference type="Rhea" id="RHEA-COMP:17167"/>
        <dbReference type="ChEBI" id="CHEBI:15377"/>
        <dbReference type="ChEBI" id="CHEBI:15378"/>
        <dbReference type="ChEBI" id="CHEBI:63714"/>
        <dbReference type="ChEBI" id="CHEBI:138282"/>
        <dbReference type="ChEBI" id="CHEBI:156461"/>
        <dbReference type="EC" id="3.6.1.62"/>
    </reaction>
</comment>
<dbReference type="InterPro" id="IPR050241">
    <property type="entry name" value="NAD-cap_RNA_hydrolase_NudC"/>
</dbReference>
<dbReference type="InterPro" id="IPR033716">
    <property type="entry name" value="Nudt17_dom"/>
</dbReference>
<keyword evidence="16" id="KW-1185">Reference proteome</keyword>
<comment type="function">
    <text evidence="10">Acts as a decapping enzyme capable of hydrolyzing monomethylated capped RNAs (in vitro). Hydrolyzes monomethylated capped RNA after alpha and beta phosphates to form N(7)-methyl-GDP. Shows low activity towards unmethylated capped RNA.</text>
</comment>
<dbReference type="GO" id="GO:0035529">
    <property type="term" value="F:NADH pyrophosphatase activity"/>
    <property type="evidence" value="ECO:0007669"/>
    <property type="project" value="TreeGrafter"/>
</dbReference>
<keyword evidence="6" id="KW-0460">Magnesium</keyword>
<comment type="cofactor">
    <cofactor evidence="2">
        <name>Mg(2+)</name>
        <dbReference type="ChEBI" id="CHEBI:18420"/>
    </cofactor>
</comment>
<dbReference type="Pfam" id="PF00293">
    <property type="entry name" value="NUDIX"/>
    <property type="match status" value="1"/>
</dbReference>